<sequence length="569" mass="65517">MDEEIKKEIRKMALQNAFEHGGQTQDKIVLGKILGTKPEFRTKVKEISGEISEIVASVNQLSQEQQQKELEENFPDALVPKEKVEEREGLPELKNAEQGKVVTRFPPEPNGYPHIGHAKAAIINSEYAKMYGGKFILRMDDTNPEAERMEYHAAIKVGLEWLGIEFDQVKNTSDDMEIFYEKGMELINSGKAYVCTCKREDISKNRRERKVCKCSMEDIGKNNKNWEKMQNKFKPGEAIVRFRGDMKADNAVMRDPVLLRIIDEKHYTVGDKYRIWPSYDFAVAIEDSIDGVTHAFRSKEFELRKELIDTILDALGMRKPQQGFFSRLEFKGMPISKRIIKPLIEEGKVSWYDDPRLPTLEALRRRGIKPEAIRKFIMSLGLTKANTLAPFDALEAFNRKFVDADSMRLFMVKNAKKLKIKNLPTSVVEIPNHPINDMGKRKIEITEDFYISGDDAELIKEQTSIRLLGLGNVKITKVSDEFEGEFVGEGDSSNIPKIQWVPQKTAHEIKMIVPKILFNGEEFNEESLEELDVYTEPQYLQLKEGEEIQFVRFGYCRKDSQNQAIFTHK</sequence>
<dbReference type="GO" id="GO:0032991">
    <property type="term" value="C:protein-containing complex"/>
    <property type="evidence" value="ECO:0007669"/>
    <property type="project" value="UniProtKB-ARBA"/>
</dbReference>
<name>A0A081RPQ9_9ARCH</name>
<evidence type="ECO:0000256" key="1">
    <source>
        <dbReference type="ARBA" id="ARBA00004496"/>
    </source>
</evidence>
<dbReference type="GO" id="GO:0004818">
    <property type="term" value="F:glutamate-tRNA ligase activity"/>
    <property type="evidence" value="ECO:0007669"/>
    <property type="project" value="UniProtKB-UniRule"/>
</dbReference>
<gene>
    <name evidence="10 14" type="primary">gltX</name>
    <name evidence="14" type="ORF">AAA799N04_00330</name>
</gene>
<comment type="caution">
    <text evidence="14">The sequence shown here is derived from an EMBL/GenBank/DDBJ whole genome shotgun (WGS) entry which is preliminary data.</text>
</comment>
<evidence type="ECO:0000256" key="4">
    <source>
        <dbReference type="ARBA" id="ARBA00022598"/>
    </source>
</evidence>
<feature type="domain" description="Glutamyl/glutaminyl-tRNA synthetase class Ib anti-codon binding" evidence="12">
    <location>
        <begin position="407"/>
        <end position="485"/>
    </location>
</feature>
<keyword evidence="3 10" id="KW-0963">Cytoplasm</keyword>
<feature type="domain" description="Glutamyl/glutaminyl-tRNA synthetase class Ib catalytic" evidence="11">
    <location>
        <begin position="100"/>
        <end position="401"/>
    </location>
</feature>
<keyword evidence="7 10" id="KW-0648">Protein biosynthesis</keyword>
<feature type="domain" description="tRNA synthetases class I (E and Q) anti-codon binding" evidence="13">
    <location>
        <begin position="497"/>
        <end position="559"/>
    </location>
</feature>
<keyword evidence="5 10" id="KW-0547">Nucleotide-binding</keyword>
<dbReference type="EC" id="6.1.1.17" evidence="10"/>
<dbReference type="PROSITE" id="PS00178">
    <property type="entry name" value="AA_TRNA_LIGASE_I"/>
    <property type="match status" value="1"/>
</dbReference>
<comment type="catalytic activity">
    <reaction evidence="9 10">
        <text>tRNA(Glu) + L-glutamate + ATP = L-glutamyl-tRNA(Glu) + AMP + diphosphate</text>
        <dbReference type="Rhea" id="RHEA:23540"/>
        <dbReference type="Rhea" id="RHEA-COMP:9663"/>
        <dbReference type="Rhea" id="RHEA-COMP:9680"/>
        <dbReference type="ChEBI" id="CHEBI:29985"/>
        <dbReference type="ChEBI" id="CHEBI:30616"/>
        <dbReference type="ChEBI" id="CHEBI:33019"/>
        <dbReference type="ChEBI" id="CHEBI:78442"/>
        <dbReference type="ChEBI" id="CHEBI:78520"/>
        <dbReference type="ChEBI" id="CHEBI:456215"/>
        <dbReference type="EC" id="6.1.1.17"/>
    </reaction>
</comment>
<dbReference type="GO" id="GO:0005829">
    <property type="term" value="C:cytosol"/>
    <property type="evidence" value="ECO:0007669"/>
    <property type="project" value="TreeGrafter"/>
</dbReference>
<dbReference type="GO" id="GO:0043604">
    <property type="term" value="P:amide biosynthetic process"/>
    <property type="evidence" value="ECO:0007669"/>
    <property type="project" value="TreeGrafter"/>
</dbReference>
<dbReference type="Proteomes" id="UP000028059">
    <property type="component" value="Unassembled WGS sequence"/>
</dbReference>
<dbReference type="GO" id="GO:0005524">
    <property type="term" value="F:ATP binding"/>
    <property type="evidence" value="ECO:0007669"/>
    <property type="project" value="UniProtKB-UniRule"/>
</dbReference>
<dbReference type="Gene3D" id="3.40.50.620">
    <property type="entry name" value="HUPs"/>
    <property type="match status" value="1"/>
</dbReference>
<dbReference type="Pfam" id="PF20974">
    <property type="entry name" value="tRNA-synt_1c_C2"/>
    <property type="match status" value="1"/>
</dbReference>
<reference evidence="14 15" key="1">
    <citation type="submission" date="2014-06" db="EMBL/GenBank/DDBJ databases">
        <authorList>
            <person name="Ngugi D.K."/>
            <person name="Blom J."/>
            <person name="Alam I."/>
            <person name="Rashid M."/>
            <person name="Ba Alawi W."/>
            <person name="Zhang G."/>
            <person name="Hikmawan T."/>
            <person name="Guan Y."/>
            <person name="Antunes A."/>
            <person name="Siam R."/>
            <person name="ElDorry H."/>
            <person name="Bajic V."/>
            <person name="Stingl U."/>
        </authorList>
    </citation>
    <scope>NUCLEOTIDE SEQUENCE [LARGE SCALE GENOMIC DNA]</scope>
    <source>
        <strain evidence="14">SCGC AAA799-N04</strain>
    </source>
</reference>
<dbReference type="AlphaFoldDB" id="A0A081RPQ9"/>
<evidence type="ECO:0000256" key="10">
    <source>
        <dbReference type="HAMAP-Rule" id="MF_02076"/>
    </source>
</evidence>
<evidence type="ECO:0000256" key="6">
    <source>
        <dbReference type="ARBA" id="ARBA00022840"/>
    </source>
</evidence>
<dbReference type="InterPro" id="IPR050132">
    <property type="entry name" value="Gln/Glu-tRNA_Ligase"/>
</dbReference>
<organism evidence="14 15">
    <name type="scientific">Marine Group I thaumarchaeote SCGC AAA799-N04</name>
    <dbReference type="NCBI Taxonomy" id="1502293"/>
    <lineage>
        <taxon>Archaea</taxon>
        <taxon>Nitrososphaerota</taxon>
        <taxon>Marine Group I</taxon>
    </lineage>
</organism>
<evidence type="ECO:0000313" key="15">
    <source>
        <dbReference type="Proteomes" id="UP000028059"/>
    </source>
</evidence>
<dbReference type="FunFam" id="3.40.50.620:FF:000037">
    <property type="entry name" value="Glutamine--tRNA ligase cytoplasmic"/>
    <property type="match status" value="1"/>
</dbReference>
<dbReference type="PATRIC" id="fig|1502293.3.peg.311"/>
<keyword evidence="6 10" id="KW-0067">ATP-binding</keyword>
<evidence type="ECO:0000256" key="3">
    <source>
        <dbReference type="ARBA" id="ARBA00022490"/>
    </source>
</evidence>
<comment type="subcellular location">
    <subcellularLocation>
        <location evidence="1 10">Cytoplasm</location>
    </subcellularLocation>
</comment>
<evidence type="ECO:0000256" key="9">
    <source>
        <dbReference type="ARBA" id="ARBA00048351"/>
    </source>
</evidence>
<dbReference type="InterPro" id="IPR020058">
    <property type="entry name" value="Glu/Gln-tRNA-synth_Ib_cat-dom"/>
</dbReference>
<evidence type="ECO:0000259" key="11">
    <source>
        <dbReference type="Pfam" id="PF00749"/>
    </source>
</evidence>
<evidence type="ECO:0000256" key="7">
    <source>
        <dbReference type="ARBA" id="ARBA00022917"/>
    </source>
</evidence>
<dbReference type="EMBL" id="JOKN01000003">
    <property type="protein sequence ID" value="KEQ57182.1"/>
    <property type="molecule type" value="Genomic_DNA"/>
</dbReference>
<comment type="similarity">
    <text evidence="2 10">Belongs to the class-I aminoacyl-tRNA synthetase family. Glutamate--tRNA ligase type 2 subfamily.</text>
</comment>
<dbReference type="InterPro" id="IPR014729">
    <property type="entry name" value="Rossmann-like_a/b/a_fold"/>
</dbReference>
<dbReference type="PRINTS" id="PR00987">
    <property type="entry name" value="TRNASYNTHGLU"/>
</dbReference>
<dbReference type="PANTHER" id="PTHR43097">
    <property type="entry name" value="GLUTAMINE-TRNA LIGASE"/>
    <property type="match status" value="1"/>
</dbReference>
<keyword evidence="8 10" id="KW-0030">Aminoacyl-tRNA synthetase</keyword>
<protein>
    <recommendedName>
        <fullName evidence="10">Glutamate--tRNA ligase</fullName>
        <ecNumber evidence="10">6.1.1.17</ecNumber>
    </recommendedName>
    <alternativeName>
        <fullName evidence="10">Glutamyl-tRNA synthetase</fullName>
        <shortName evidence="10">GluRS</shortName>
    </alternativeName>
</protein>
<dbReference type="InterPro" id="IPR049437">
    <property type="entry name" value="tRNA-synt_1c_C2"/>
</dbReference>
<dbReference type="Pfam" id="PF03950">
    <property type="entry name" value="tRNA-synt_1c_C"/>
    <property type="match status" value="1"/>
</dbReference>
<keyword evidence="4 10" id="KW-0436">Ligase</keyword>
<dbReference type="InterPro" id="IPR020059">
    <property type="entry name" value="Glu/Gln-tRNA-synth_Ib_codon-bd"/>
</dbReference>
<dbReference type="InterPro" id="IPR000924">
    <property type="entry name" value="Glu/Gln-tRNA-synth"/>
</dbReference>
<feature type="short sequence motif" description="'HIGH' region" evidence="10">
    <location>
        <begin position="107"/>
        <end position="117"/>
    </location>
</feature>
<dbReference type="PANTHER" id="PTHR43097:SF5">
    <property type="entry name" value="GLUTAMATE--TRNA LIGASE"/>
    <property type="match status" value="1"/>
</dbReference>
<dbReference type="Gene3D" id="2.40.240.100">
    <property type="match status" value="1"/>
</dbReference>
<dbReference type="NCBIfam" id="TIGR00463">
    <property type="entry name" value="gltX_arch"/>
    <property type="match status" value="1"/>
</dbReference>
<keyword evidence="15" id="KW-1185">Reference proteome</keyword>
<dbReference type="Gene3D" id="2.40.240.10">
    <property type="entry name" value="Ribosomal Protein L25, Chain P"/>
    <property type="match status" value="1"/>
</dbReference>
<accession>A0A081RPQ9</accession>
<dbReference type="HAMAP" id="MF_02076">
    <property type="entry name" value="Glu_tRNA_synth_type2"/>
    <property type="match status" value="1"/>
</dbReference>
<evidence type="ECO:0000259" key="13">
    <source>
        <dbReference type="Pfam" id="PF20974"/>
    </source>
</evidence>
<proteinExistence type="inferred from homology"/>
<dbReference type="NCBIfam" id="NF003169">
    <property type="entry name" value="PRK04156.1"/>
    <property type="match status" value="1"/>
</dbReference>
<dbReference type="InterPro" id="IPR001412">
    <property type="entry name" value="aa-tRNA-synth_I_CS"/>
</dbReference>
<dbReference type="GO" id="GO:0006424">
    <property type="term" value="P:glutamyl-tRNA aminoacylation"/>
    <property type="evidence" value="ECO:0007669"/>
    <property type="project" value="UniProtKB-UniRule"/>
</dbReference>
<dbReference type="InterPro" id="IPR004526">
    <property type="entry name" value="Glu-tRNA-synth_arc/euk"/>
</dbReference>
<evidence type="ECO:0000259" key="12">
    <source>
        <dbReference type="Pfam" id="PF03950"/>
    </source>
</evidence>
<dbReference type="SUPFAM" id="SSF50715">
    <property type="entry name" value="Ribosomal protein L25-like"/>
    <property type="match status" value="1"/>
</dbReference>
<evidence type="ECO:0000256" key="8">
    <source>
        <dbReference type="ARBA" id="ARBA00023146"/>
    </source>
</evidence>
<dbReference type="InterPro" id="IPR011035">
    <property type="entry name" value="Ribosomal_bL25/Gln-tRNA_synth"/>
</dbReference>
<dbReference type="SUPFAM" id="SSF52374">
    <property type="entry name" value="Nucleotidylyl transferase"/>
    <property type="match status" value="1"/>
</dbReference>
<evidence type="ECO:0000313" key="14">
    <source>
        <dbReference type="EMBL" id="KEQ57182.1"/>
    </source>
</evidence>
<evidence type="ECO:0000256" key="5">
    <source>
        <dbReference type="ARBA" id="ARBA00022741"/>
    </source>
</evidence>
<dbReference type="InterPro" id="IPR020056">
    <property type="entry name" value="Rbsml_bL25/Gln-tRNA_synth_N"/>
</dbReference>
<dbReference type="Pfam" id="PF00749">
    <property type="entry name" value="tRNA-synt_1c"/>
    <property type="match status" value="1"/>
</dbReference>
<evidence type="ECO:0000256" key="2">
    <source>
        <dbReference type="ARBA" id="ARBA00008927"/>
    </source>
</evidence>
<comment type="function">
    <text evidence="10">Catalyzes the attachment of glutamate to tRNA(Glu) in a two-step reaction: glutamate is first activated by ATP to form Glu-AMP and then transferred to the acceptor end of tRNA(Glu).</text>
</comment>